<evidence type="ECO:0000256" key="6">
    <source>
        <dbReference type="ARBA" id="ARBA00021582"/>
    </source>
</evidence>
<dbReference type="EC" id="1.1.1.95" evidence="5"/>
<name>A0A5R9EG30_9LACT</name>
<accession>A0A5R9EG30</accession>
<evidence type="ECO:0000256" key="11">
    <source>
        <dbReference type="ARBA" id="ARBA00048731"/>
    </source>
</evidence>
<dbReference type="PANTHER" id="PTHR42938">
    <property type="entry name" value="FORMATE DEHYDROGENASE 1"/>
    <property type="match status" value="1"/>
</dbReference>
<dbReference type="Proteomes" id="UP000306420">
    <property type="component" value="Unassembled WGS sequence"/>
</dbReference>
<comment type="function">
    <text evidence="1">Catalyzes the reversible oxidation of 3-phospho-D-glycerate to 3-phosphonooxypyruvate, the first step of the phosphorylated L-serine biosynthesis pathway. Also catalyzes the reversible oxidation of 2-hydroxyglutarate to 2-oxoglutarate.</text>
</comment>
<evidence type="ECO:0000256" key="8">
    <source>
        <dbReference type="ARBA" id="ARBA00023027"/>
    </source>
</evidence>
<evidence type="ECO:0000256" key="4">
    <source>
        <dbReference type="ARBA" id="ARBA00013001"/>
    </source>
</evidence>
<dbReference type="Pfam" id="PF02826">
    <property type="entry name" value="2-Hacid_dh_C"/>
    <property type="match status" value="1"/>
</dbReference>
<dbReference type="GO" id="GO:0051287">
    <property type="term" value="F:NAD binding"/>
    <property type="evidence" value="ECO:0007669"/>
    <property type="project" value="InterPro"/>
</dbReference>
<proteinExistence type="inferred from homology"/>
<evidence type="ECO:0000256" key="5">
    <source>
        <dbReference type="ARBA" id="ARBA00013143"/>
    </source>
</evidence>
<dbReference type="PROSITE" id="PS00065">
    <property type="entry name" value="D_2_HYDROXYACID_DH_1"/>
    <property type="match status" value="1"/>
</dbReference>
<dbReference type="SUPFAM" id="SSF51735">
    <property type="entry name" value="NAD(P)-binding Rossmann-fold domains"/>
    <property type="match status" value="1"/>
</dbReference>
<dbReference type="AlphaFoldDB" id="A0A5R9EG30"/>
<evidence type="ECO:0000256" key="9">
    <source>
        <dbReference type="ARBA" id="ARBA00030455"/>
    </source>
</evidence>
<dbReference type="InterPro" id="IPR002912">
    <property type="entry name" value="ACT_dom"/>
</dbReference>
<dbReference type="Pfam" id="PF00389">
    <property type="entry name" value="2-Hacid_dh"/>
    <property type="match status" value="1"/>
</dbReference>
<dbReference type="InterPro" id="IPR006139">
    <property type="entry name" value="D-isomer_2_OHA_DH_cat_dom"/>
</dbReference>
<evidence type="ECO:0000259" key="13">
    <source>
        <dbReference type="PROSITE" id="PS51671"/>
    </source>
</evidence>
<evidence type="ECO:0000256" key="7">
    <source>
        <dbReference type="ARBA" id="ARBA00023002"/>
    </source>
</evidence>
<evidence type="ECO:0000256" key="3">
    <source>
        <dbReference type="ARBA" id="ARBA00005854"/>
    </source>
</evidence>
<dbReference type="PROSITE" id="PS51671">
    <property type="entry name" value="ACT"/>
    <property type="match status" value="1"/>
</dbReference>
<dbReference type="UniPathway" id="UPA00135">
    <property type="reaction ID" value="UER00196"/>
</dbReference>
<dbReference type="PANTHER" id="PTHR42938:SF47">
    <property type="entry name" value="HYDROXYPYRUVATE REDUCTASE"/>
    <property type="match status" value="1"/>
</dbReference>
<sequence length="397" mass="43545">MSYTEKRFKIKTLNNIDANALSKLTHEFTLNHSDSEADAIIVRSADMHQMDLPENLKFVGRAGSGVNNIPIDELTERGIVVANAPGANANGVKELVLSALIISSRNIESALDWTQTLIGESDIGSKVEAGKKQFVGPELAHKKIGIIGLGAIGVLVANMCLSLGMDVYGYDPYLSVQHALGLNPSTKTQYDINYIMQNCDYITLHIPYNDSTKNYLNAELLAEAKKGQIIINCARGGLVDLNALEDAINNGSIGKYVVDFPDEKTLTMKNTINIPHLGASTPESEANAANMVIDQVMDYLKNGNIHHSVNFPTINFGPIQTVCRITVLHRNIPNMIGQITHVLSQHNLNINRLTNKPRNGWACTMIDLDNDIEENDKIALENIEGVVRVRHLKPSTN</sequence>
<feature type="domain" description="ACT" evidence="13">
    <location>
        <begin position="324"/>
        <end position="397"/>
    </location>
</feature>
<dbReference type="EC" id="1.1.1.399" evidence="4"/>
<dbReference type="GO" id="GO:0004617">
    <property type="term" value="F:phosphoglycerate dehydrogenase activity"/>
    <property type="evidence" value="ECO:0007669"/>
    <property type="project" value="UniProtKB-EC"/>
</dbReference>
<dbReference type="SUPFAM" id="SSF52283">
    <property type="entry name" value="Formate/glycerate dehydrogenase catalytic domain-like"/>
    <property type="match status" value="1"/>
</dbReference>
<dbReference type="OrthoDB" id="9805416at2"/>
<dbReference type="EMBL" id="VBSP01000004">
    <property type="protein sequence ID" value="TLQ49050.1"/>
    <property type="molecule type" value="Genomic_DNA"/>
</dbReference>
<evidence type="ECO:0000256" key="12">
    <source>
        <dbReference type="RuleBase" id="RU003719"/>
    </source>
</evidence>
<dbReference type="InterPro" id="IPR029753">
    <property type="entry name" value="D-isomer_DH_CS"/>
</dbReference>
<evidence type="ECO:0000313" key="14">
    <source>
        <dbReference type="EMBL" id="TLQ49050.1"/>
    </source>
</evidence>
<protein>
    <recommendedName>
        <fullName evidence="6">D-3-phosphoglycerate dehydrogenase</fullName>
        <ecNumber evidence="4">1.1.1.399</ecNumber>
        <ecNumber evidence="5">1.1.1.95</ecNumber>
    </recommendedName>
    <alternativeName>
        <fullName evidence="9">2-oxoglutarate reductase</fullName>
    </alternativeName>
</protein>
<dbReference type="CDD" id="cd12174">
    <property type="entry name" value="PGDH_like_3"/>
    <property type="match status" value="1"/>
</dbReference>
<evidence type="ECO:0000256" key="1">
    <source>
        <dbReference type="ARBA" id="ARBA00003800"/>
    </source>
</evidence>
<dbReference type="InterPro" id="IPR036291">
    <property type="entry name" value="NAD(P)-bd_dom_sf"/>
</dbReference>
<dbReference type="PROSITE" id="PS00671">
    <property type="entry name" value="D_2_HYDROXYACID_DH_3"/>
    <property type="match status" value="1"/>
</dbReference>
<dbReference type="InterPro" id="IPR045865">
    <property type="entry name" value="ACT-like_dom_sf"/>
</dbReference>
<keyword evidence="7 12" id="KW-0560">Oxidoreductase</keyword>
<dbReference type="InterPro" id="IPR029752">
    <property type="entry name" value="D-isomer_DH_CS1"/>
</dbReference>
<dbReference type="RefSeq" id="WP_138403760.1">
    <property type="nucleotide sequence ID" value="NZ_VBSP01000004.1"/>
</dbReference>
<dbReference type="Gene3D" id="3.30.70.260">
    <property type="match status" value="1"/>
</dbReference>
<evidence type="ECO:0000313" key="15">
    <source>
        <dbReference type="Proteomes" id="UP000306420"/>
    </source>
</evidence>
<dbReference type="Gene3D" id="3.40.50.720">
    <property type="entry name" value="NAD(P)-binding Rossmann-like Domain"/>
    <property type="match status" value="2"/>
</dbReference>
<comment type="catalytic activity">
    <reaction evidence="11">
        <text>(2R)-3-phosphoglycerate + NAD(+) = 3-phosphooxypyruvate + NADH + H(+)</text>
        <dbReference type="Rhea" id="RHEA:12641"/>
        <dbReference type="ChEBI" id="CHEBI:15378"/>
        <dbReference type="ChEBI" id="CHEBI:18110"/>
        <dbReference type="ChEBI" id="CHEBI:57540"/>
        <dbReference type="ChEBI" id="CHEBI:57945"/>
        <dbReference type="ChEBI" id="CHEBI:58272"/>
        <dbReference type="EC" id="1.1.1.95"/>
    </reaction>
</comment>
<comment type="similarity">
    <text evidence="3 12">Belongs to the D-isomer specific 2-hydroxyacid dehydrogenase family.</text>
</comment>
<dbReference type="InterPro" id="IPR006140">
    <property type="entry name" value="D-isomer_DH_NAD-bd"/>
</dbReference>
<keyword evidence="8" id="KW-0520">NAD</keyword>
<evidence type="ECO:0000256" key="10">
    <source>
        <dbReference type="ARBA" id="ARBA00048126"/>
    </source>
</evidence>
<organism evidence="14 15">
    <name type="scientific">Ruoffia tabacinasalis</name>
    <dbReference type="NCBI Taxonomy" id="87458"/>
    <lineage>
        <taxon>Bacteria</taxon>
        <taxon>Bacillati</taxon>
        <taxon>Bacillota</taxon>
        <taxon>Bacilli</taxon>
        <taxon>Lactobacillales</taxon>
        <taxon>Aerococcaceae</taxon>
        <taxon>Ruoffia</taxon>
    </lineage>
</organism>
<evidence type="ECO:0000256" key="2">
    <source>
        <dbReference type="ARBA" id="ARBA00005216"/>
    </source>
</evidence>
<comment type="catalytic activity">
    <reaction evidence="10">
        <text>(R)-2-hydroxyglutarate + NAD(+) = 2-oxoglutarate + NADH + H(+)</text>
        <dbReference type="Rhea" id="RHEA:49612"/>
        <dbReference type="ChEBI" id="CHEBI:15378"/>
        <dbReference type="ChEBI" id="CHEBI:15801"/>
        <dbReference type="ChEBI" id="CHEBI:16810"/>
        <dbReference type="ChEBI" id="CHEBI:57540"/>
        <dbReference type="ChEBI" id="CHEBI:57945"/>
        <dbReference type="EC" id="1.1.1.399"/>
    </reaction>
</comment>
<gene>
    <name evidence="14" type="ORF">FEZ33_02195</name>
</gene>
<reference evidence="14 15" key="1">
    <citation type="submission" date="2019-05" db="EMBL/GenBank/DDBJ databases">
        <title>The metagenome of a microbial culture collection derived from dairy environment covers the genomic content of the human microbiome.</title>
        <authorList>
            <person name="Roder T."/>
            <person name="Wuthrich D."/>
            <person name="Sattari Z."/>
            <person name="Von Ah U."/>
            <person name="Bar C."/>
            <person name="Ronchi F."/>
            <person name="Macpherson A.J."/>
            <person name="Ganal-Vonarburg S.C."/>
            <person name="Bruggmann R."/>
            <person name="Vergeres G."/>
        </authorList>
    </citation>
    <scope>NUCLEOTIDE SEQUENCE [LARGE SCALE GENOMIC DNA]</scope>
    <source>
        <strain evidence="14 15">FAM 24227</strain>
    </source>
</reference>
<dbReference type="SUPFAM" id="SSF55021">
    <property type="entry name" value="ACT-like"/>
    <property type="match status" value="1"/>
</dbReference>
<comment type="caution">
    <text evidence="14">The sequence shown here is derived from an EMBL/GenBank/DDBJ whole genome shotgun (WGS) entry which is preliminary data.</text>
</comment>
<comment type="pathway">
    <text evidence="2">Amino-acid biosynthesis; L-serine biosynthesis; L-serine from 3-phospho-D-glycerate: step 1/3.</text>
</comment>